<dbReference type="EMBL" id="CP042425">
    <property type="protein sequence ID" value="QEL16605.1"/>
    <property type="molecule type" value="Genomic_DNA"/>
</dbReference>
<evidence type="ECO:0000313" key="2">
    <source>
        <dbReference type="EMBL" id="QEL16605.1"/>
    </source>
</evidence>
<dbReference type="Pfam" id="PF06114">
    <property type="entry name" value="Peptidase_M78"/>
    <property type="match status" value="1"/>
</dbReference>
<organism evidence="2 3">
    <name type="scientific">Limnoglobus roseus</name>
    <dbReference type="NCBI Taxonomy" id="2598579"/>
    <lineage>
        <taxon>Bacteria</taxon>
        <taxon>Pseudomonadati</taxon>
        <taxon>Planctomycetota</taxon>
        <taxon>Planctomycetia</taxon>
        <taxon>Gemmatales</taxon>
        <taxon>Gemmataceae</taxon>
        <taxon>Limnoglobus</taxon>
    </lineage>
</organism>
<name>A0A5C1AD84_9BACT</name>
<evidence type="ECO:0000259" key="1">
    <source>
        <dbReference type="Pfam" id="PF06114"/>
    </source>
</evidence>
<accession>A0A5C1AD84</accession>
<reference evidence="3" key="1">
    <citation type="submission" date="2019-08" db="EMBL/GenBank/DDBJ databases">
        <title>Limnoglobus roseus gen. nov., sp. nov., a novel freshwater planctomycete with a giant genome from the family Gemmataceae.</title>
        <authorList>
            <person name="Kulichevskaya I.S."/>
            <person name="Naumoff D.G."/>
            <person name="Miroshnikov K."/>
            <person name="Ivanova A."/>
            <person name="Philippov D.A."/>
            <person name="Hakobyan A."/>
            <person name="Rijpstra I.C."/>
            <person name="Sinninghe Damste J.S."/>
            <person name="Liesack W."/>
            <person name="Dedysh S.N."/>
        </authorList>
    </citation>
    <scope>NUCLEOTIDE SEQUENCE [LARGE SCALE GENOMIC DNA]</scope>
    <source>
        <strain evidence="3">PX52</strain>
    </source>
</reference>
<dbReference type="KEGG" id="lrs:PX52LOC_03565"/>
<gene>
    <name evidence="2" type="ORF">PX52LOC_03565</name>
</gene>
<dbReference type="RefSeq" id="WP_149111313.1">
    <property type="nucleotide sequence ID" value="NZ_CP042425.1"/>
</dbReference>
<sequence length="226" mass="24996">MTLPELEHIAAEVWLSFDGPPPPPRDLEPHLSLIAPLFVVTLPRLSPSAVFEWLRDRGLPLPDRDPPPMNLLGCLVAHAGSGGIFLEESLTADERRVIVAHEFAHFVLDYEGPRTRAVRRLGPDILRVLDGFQPPDDSIEIAAALADVPLGVHSHLLDCDAETEDRATALALELLAPRAAVRGGEEELVTTWQIPRRWAVIHARWIADWHQREGNSLVGKPILPLP</sequence>
<dbReference type="AlphaFoldDB" id="A0A5C1AD84"/>
<dbReference type="InterPro" id="IPR010359">
    <property type="entry name" value="IrrE_HExxH"/>
</dbReference>
<keyword evidence="3" id="KW-1185">Reference proteome</keyword>
<dbReference type="Proteomes" id="UP000324974">
    <property type="component" value="Chromosome"/>
</dbReference>
<protein>
    <submittedName>
        <fullName evidence="2">ImmA/IrrE family metallo-endopeptidase</fullName>
    </submittedName>
</protein>
<proteinExistence type="predicted"/>
<evidence type="ECO:0000313" key="3">
    <source>
        <dbReference type="Proteomes" id="UP000324974"/>
    </source>
</evidence>
<feature type="domain" description="IrrE N-terminal-like" evidence="1">
    <location>
        <begin position="81"/>
        <end position="115"/>
    </location>
</feature>
<dbReference type="OrthoDB" id="160541at2"/>